<dbReference type="PANTHER" id="PTHR46112:SF2">
    <property type="entry name" value="XAA-PRO AMINOPEPTIDASE P-RELATED"/>
    <property type="match status" value="1"/>
</dbReference>
<reference evidence="3" key="1">
    <citation type="submission" date="2021-01" db="EMBL/GenBank/DDBJ databases">
        <title>Whole genome shotgun sequence of Spirilliplanes yamanashiensis NBRC 15828.</title>
        <authorList>
            <person name="Komaki H."/>
            <person name="Tamura T."/>
        </authorList>
    </citation>
    <scope>NUCLEOTIDE SEQUENCE</scope>
    <source>
        <strain evidence="3">NBRC 15828</strain>
    </source>
</reference>
<dbReference type="InterPro" id="IPR029149">
    <property type="entry name" value="Creatin/AminoP/Spt16_N"/>
</dbReference>
<dbReference type="AlphaFoldDB" id="A0A8J4DH52"/>
<dbReference type="InterPro" id="IPR000587">
    <property type="entry name" value="Creatinase_N"/>
</dbReference>
<dbReference type="Pfam" id="PF01321">
    <property type="entry name" value="Creatinase_N"/>
    <property type="match status" value="1"/>
</dbReference>
<feature type="domain" description="Peptidase M24" evidence="1">
    <location>
        <begin position="173"/>
        <end position="372"/>
    </location>
</feature>
<dbReference type="RefSeq" id="WP_203936612.1">
    <property type="nucleotide sequence ID" value="NZ_BAAAGJ010000005.1"/>
</dbReference>
<evidence type="ECO:0000259" key="1">
    <source>
        <dbReference type="Pfam" id="PF00557"/>
    </source>
</evidence>
<dbReference type="SUPFAM" id="SSF55920">
    <property type="entry name" value="Creatinase/aminopeptidase"/>
    <property type="match status" value="1"/>
</dbReference>
<evidence type="ECO:0000313" key="4">
    <source>
        <dbReference type="Proteomes" id="UP000652013"/>
    </source>
</evidence>
<sequence>MTGLLTTAAALPPAPDVDLGELAAQRLARLRSVLAAAPYDAVVLTEPESVLYATGYRSMPGQVFRTHRIAAVVTGDDLWLVCPAADAPAAAAAGIAVDRLVPFGRFYVEAGTGAAVPGDHHDIAAMADRNPDLTAALRSVLGALPAGARVAQEDATPLVAQARSRKLPAEVAMLRYAARLSEAAVEAAVAAAAPGVTERELAAAIAGTMVAGGGDPRFVVATTGERSALADVVPTDRRWQPGETARFDVGCVVGGYWSDIGRTAVLGEPDERQLAVYAAVYAGEQAQLDLARPGVTAAELFRAGLDGTGAHVPRYRRQHCGHGIGLSIYEPPVIAPDVDATLEPGMTFCFETPYYELGWGGMMIEDTVVVTEDGTEMLCSGRRELLVVPA</sequence>
<protein>
    <recommendedName>
        <fullName evidence="5">Xaa-Pro aminopeptidase</fullName>
    </recommendedName>
</protein>
<dbReference type="Pfam" id="PF00557">
    <property type="entry name" value="Peptidase_M24"/>
    <property type="match status" value="1"/>
</dbReference>
<organism evidence="3 4">
    <name type="scientific">Spirilliplanes yamanashiensis</name>
    <dbReference type="NCBI Taxonomy" id="42233"/>
    <lineage>
        <taxon>Bacteria</taxon>
        <taxon>Bacillati</taxon>
        <taxon>Actinomycetota</taxon>
        <taxon>Actinomycetes</taxon>
        <taxon>Micromonosporales</taxon>
        <taxon>Micromonosporaceae</taxon>
        <taxon>Spirilliplanes</taxon>
    </lineage>
</organism>
<gene>
    <name evidence="3" type="ORF">Sya03_06410</name>
</gene>
<accession>A0A8J4DH52</accession>
<proteinExistence type="predicted"/>
<dbReference type="InterPro" id="IPR050659">
    <property type="entry name" value="Peptidase_M24B"/>
</dbReference>
<evidence type="ECO:0000259" key="2">
    <source>
        <dbReference type="Pfam" id="PF01321"/>
    </source>
</evidence>
<dbReference type="EMBL" id="BOOY01000003">
    <property type="protein sequence ID" value="GIJ01289.1"/>
    <property type="molecule type" value="Genomic_DNA"/>
</dbReference>
<dbReference type="Gene3D" id="3.90.230.10">
    <property type="entry name" value="Creatinase/methionine aminopeptidase superfamily"/>
    <property type="match status" value="1"/>
</dbReference>
<keyword evidence="4" id="KW-1185">Reference proteome</keyword>
<evidence type="ECO:0000313" key="3">
    <source>
        <dbReference type="EMBL" id="GIJ01289.1"/>
    </source>
</evidence>
<dbReference type="SUPFAM" id="SSF53092">
    <property type="entry name" value="Creatinase/prolidase N-terminal domain"/>
    <property type="match status" value="1"/>
</dbReference>
<feature type="domain" description="Creatinase N-terminal" evidence="2">
    <location>
        <begin position="26"/>
        <end position="110"/>
    </location>
</feature>
<dbReference type="Proteomes" id="UP000652013">
    <property type="component" value="Unassembled WGS sequence"/>
</dbReference>
<dbReference type="InterPro" id="IPR036005">
    <property type="entry name" value="Creatinase/aminopeptidase-like"/>
</dbReference>
<dbReference type="Gene3D" id="3.40.350.10">
    <property type="entry name" value="Creatinase/prolidase N-terminal domain"/>
    <property type="match status" value="1"/>
</dbReference>
<dbReference type="PANTHER" id="PTHR46112">
    <property type="entry name" value="AMINOPEPTIDASE"/>
    <property type="match status" value="1"/>
</dbReference>
<dbReference type="InterPro" id="IPR000994">
    <property type="entry name" value="Pept_M24"/>
</dbReference>
<comment type="caution">
    <text evidence="3">The sequence shown here is derived from an EMBL/GenBank/DDBJ whole genome shotgun (WGS) entry which is preliminary data.</text>
</comment>
<evidence type="ECO:0008006" key="5">
    <source>
        <dbReference type="Google" id="ProtNLM"/>
    </source>
</evidence>
<name>A0A8J4DH52_9ACTN</name>